<accession>A0AAD9FXQ5</accession>
<feature type="coiled-coil region" evidence="1">
    <location>
        <begin position="352"/>
        <end position="379"/>
    </location>
</feature>
<keyword evidence="4" id="KW-1185">Reference proteome</keyword>
<protein>
    <submittedName>
        <fullName evidence="3">Uncharacterized protein</fullName>
    </submittedName>
</protein>
<evidence type="ECO:0000313" key="3">
    <source>
        <dbReference type="EMBL" id="KAK1927958.1"/>
    </source>
</evidence>
<feature type="compositionally biased region" description="Low complexity" evidence="2">
    <location>
        <begin position="1"/>
        <end position="13"/>
    </location>
</feature>
<name>A0AAD9FXQ5_PAPLA</name>
<feature type="compositionally biased region" description="Low complexity" evidence="2">
    <location>
        <begin position="58"/>
        <end position="80"/>
    </location>
</feature>
<evidence type="ECO:0000256" key="2">
    <source>
        <dbReference type="SAM" id="MobiDB-lite"/>
    </source>
</evidence>
<gene>
    <name evidence="3" type="ORF">DB88DRAFT_470515</name>
</gene>
<evidence type="ECO:0000313" key="4">
    <source>
        <dbReference type="Proteomes" id="UP001182556"/>
    </source>
</evidence>
<feature type="region of interest" description="Disordered" evidence="2">
    <location>
        <begin position="312"/>
        <end position="347"/>
    </location>
</feature>
<reference evidence="3" key="1">
    <citation type="submission" date="2023-02" db="EMBL/GenBank/DDBJ databases">
        <title>Identification and recombinant expression of a fungal hydrolase from Papiliotrema laurentii that hydrolyzes apple cutin and clears colloidal polyester polyurethane.</title>
        <authorList>
            <consortium name="DOE Joint Genome Institute"/>
            <person name="Roman V.A."/>
            <person name="Bojanowski C."/>
            <person name="Crable B.R."/>
            <person name="Wagner D.N."/>
            <person name="Hung C.S."/>
            <person name="Nadeau L.J."/>
            <person name="Schratz L."/>
            <person name="Haridas S."/>
            <person name="Pangilinan J."/>
            <person name="Lipzen A."/>
            <person name="Na H."/>
            <person name="Yan M."/>
            <person name="Ng V."/>
            <person name="Grigoriev I.V."/>
            <person name="Spatafora J.W."/>
            <person name="Barlow D."/>
            <person name="Biffinger J."/>
            <person name="Kelley-Loughnane N."/>
            <person name="Varaljay V.A."/>
            <person name="Crookes-Goodson W.J."/>
        </authorList>
    </citation>
    <scope>NUCLEOTIDE SEQUENCE</scope>
    <source>
        <strain evidence="3">5307AH</strain>
    </source>
</reference>
<feature type="coiled-coil region" evidence="1">
    <location>
        <begin position="128"/>
        <end position="183"/>
    </location>
</feature>
<keyword evidence="1" id="KW-0175">Coiled coil</keyword>
<feature type="compositionally biased region" description="Low complexity" evidence="2">
    <location>
        <begin position="441"/>
        <end position="466"/>
    </location>
</feature>
<feature type="compositionally biased region" description="Polar residues" evidence="2">
    <location>
        <begin position="323"/>
        <end position="337"/>
    </location>
</feature>
<comment type="caution">
    <text evidence="3">The sequence shown here is derived from an EMBL/GenBank/DDBJ whole genome shotgun (WGS) entry which is preliminary data.</text>
</comment>
<dbReference type="Proteomes" id="UP001182556">
    <property type="component" value="Unassembled WGS sequence"/>
</dbReference>
<evidence type="ECO:0000256" key="1">
    <source>
        <dbReference type="SAM" id="Coils"/>
    </source>
</evidence>
<dbReference type="AlphaFoldDB" id="A0AAD9FXQ5"/>
<proteinExistence type="predicted"/>
<dbReference type="EMBL" id="JAODAN010000001">
    <property type="protein sequence ID" value="KAK1927958.1"/>
    <property type="molecule type" value="Genomic_DNA"/>
</dbReference>
<feature type="region of interest" description="Disordered" evidence="2">
    <location>
        <begin position="238"/>
        <end position="280"/>
    </location>
</feature>
<organism evidence="3 4">
    <name type="scientific">Papiliotrema laurentii</name>
    <name type="common">Cryptococcus laurentii</name>
    <dbReference type="NCBI Taxonomy" id="5418"/>
    <lineage>
        <taxon>Eukaryota</taxon>
        <taxon>Fungi</taxon>
        <taxon>Dikarya</taxon>
        <taxon>Basidiomycota</taxon>
        <taxon>Agaricomycotina</taxon>
        <taxon>Tremellomycetes</taxon>
        <taxon>Tremellales</taxon>
        <taxon>Rhynchogastremaceae</taxon>
        <taxon>Papiliotrema</taxon>
    </lineage>
</organism>
<feature type="region of interest" description="Disordered" evidence="2">
    <location>
        <begin position="407"/>
        <end position="526"/>
    </location>
</feature>
<feature type="region of interest" description="Disordered" evidence="2">
    <location>
        <begin position="1"/>
        <end position="100"/>
    </location>
</feature>
<sequence length="526" mass="54173">MSPSAPSSPVAEPVADESHSASSSPHLAEQAPAEPKAEEITSEAEPAGSAEAEDSAEATESAGTAEATETTDTIEATDATHSTDAAGPTKPSEPSPPPDLDALIAELRASLASSQTLLTTQATRLAKLTDVETELAQLKDQYAFLAAAKDAVQTQLQEETKRREMAEENVELLRGQVEQARRGVGILQKQEQERKRLSLLPSSGAGLGLMGTGDLEEVLADSGGKETVGTTRANKRASMLVGRAQRRTSAQSEAGDGLSLGAGPSMPSAVSPNPNAPRAGGLRELRLGSGTTTITGHTATSPAPTSTIFFEDSTPHPVPPSLTHRSSLTPSSGQPFTGDNIPTPLSPANTEEARLRAELAAVRAQLAEAEESREASEACLKALREFMAAGGSEGGAAEEDLLKTIRLPPLPTDKDADESHLLPTDSAKKGGWGFKLWKQGPASPASTTVEPPATPAPTGGFSPAGSVRGTMTPKVSPSPSPGELPTEGLIHALPASSTPLGSIASCLLRPPPKPHPTNPSLRLPGA</sequence>